<reference evidence="2 3" key="1">
    <citation type="submission" date="2019-07" db="EMBL/GenBank/DDBJ databases">
        <title>Draft genome assembly of a fouling barnacle, Amphibalanus amphitrite (Darwin, 1854): The first reference genome for Thecostraca.</title>
        <authorList>
            <person name="Kim W."/>
        </authorList>
    </citation>
    <scope>NUCLEOTIDE SEQUENCE [LARGE SCALE GENOMIC DNA]</scope>
    <source>
        <strain evidence="2">SNU_AA5</strain>
        <tissue evidence="2">Soma without cirri and trophi</tissue>
    </source>
</reference>
<evidence type="ECO:0000256" key="1">
    <source>
        <dbReference type="SAM" id="MobiDB-lite"/>
    </source>
</evidence>
<dbReference type="Proteomes" id="UP000440578">
    <property type="component" value="Unassembled WGS sequence"/>
</dbReference>
<dbReference type="OrthoDB" id="8197165at2759"/>
<accession>A0A6A4VPW9</accession>
<dbReference type="AlphaFoldDB" id="A0A6A4VPW9"/>
<keyword evidence="3" id="KW-1185">Reference proteome</keyword>
<feature type="region of interest" description="Disordered" evidence="1">
    <location>
        <begin position="1"/>
        <end position="23"/>
    </location>
</feature>
<comment type="caution">
    <text evidence="2">The sequence shown here is derived from an EMBL/GenBank/DDBJ whole genome shotgun (WGS) entry which is preliminary data.</text>
</comment>
<evidence type="ECO:0000313" key="2">
    <source>
        <dbReference type="EMBL" id="KAF0296656.1"/>
    </source>
</evidence>
<name>A0A6A4VPW9_AMPAM</name>
<protein>
    <submittedName>
        <fullName evidence="2">Uncharacterized protein</fullName>
    </submittedName>
</protein>
<proteinExistence type="predicted"/>
<evidence type="ECO:0000313" key="3">
    <source>
        <dbReference type="Proteomes" id="UP000440578"/>
    </source>
</evidence>
<gene>
    <name evidence="2" type="ORF">FJT64_005883</name>
</gene>
<sequence length="131" mass="14219">MGLRVDEPRAGGSGNSNDGNTARRAFRSPAEFAACTGVDQELIDRVGTVLQAVSCLHRLDIDALSAYCRRTAELYVERYMSTTLHKLLGHSAAVVESCHLPIGMIGHRHRVGSARPVFERKQPSSGQTRSG</sequence>
<organism evidence="2 3">
    <name type="scientific">Amphibalanus amphitrite</name>
    <name type="common">Striped barnacle</name>
    <name type="synonym">Balanus amphitrite</name>
    <dbReference type="NCBI Taxonomy" id="1232801"/>
    <lineage>
        <taxon>Eukaryota</taxon>
        <taxon>Metazoa</taxon>
        <taxon>Ecdysozoa</taxon>
        <taxon>Arthropoda</taxon>
        <taxon>Crustacea</taxon>
        <taxon>Multicrustacea</taxon>
        <taxon>Cirripedia</taxon>
        <taxon>Thoracica</taxon>
        <taxon>Thoracicalcarea</taxon>
        <taxon>Balanomorpha</taxon>
        <taxon>Balanoidea</taxon>
        <taxon>Balanidae</taxon>
        <taxon>Amphibalaninae</taxon>
        <taxon>Amphibalanus</taxon>
    </lineage>
</organism>
<dbReference type="EMBL" id="VIIS01001545">
    <property type="protein sequence ID" value="KAF0296656.1"/>
    <property type="molecule type" value="Genomic_DNA"/>
</dbReference>